<evidence type="ECO:0000256" key="3">
    <source>
        <dbReference type="ARBA" id="ARBA00023004"/>
    </source>
</evidence>
<name>X1I1A5_9ZZZZ</name>
<dbReference type="Gene3D" id="2.60.40.10">
    <property type="entry name" value="Immunoglobulins"/>
    <property type="match status" value="1"/>
</dbReference>
<dbReference type="GO" id="GO:0046872">
    <property type="term" value="F:metal ion binding"/>
    <property type="evidence" value="ECO:0007669"/>
    <property type="project" value="UniProtKB-KW"/>
</dbReference>
<dbReference type="AlphaFoldDB" id="X1I1A5"/>
<keyword evidence="1" id="KW-0004">4Fe-4S</keyword>
<dbReference type="InterPro" id="IPR013783">
    <property type="entry name" value="Ig-like_fold"/>
</dbReference>
<keyword evidence="3" id="KW-0408">Iron</keyword>
<evidence type="ECO:0000256" key="2">
    <source>
        <dbReference type="ARBA" id="ARBA00022723"/>
    </source>
</evidence>
<reference evidence="6" key="1">
    <citation type="journal article" date="2014" name="Front. Microbiol.">
        <title>High frequency of phylogenetically diverse reductive dehalogenase-homologous genes in deep subseafloor sedimentary metagenomes.</title>
        <authorList>
            <person name="Kawai M."/>
            <person name="Futagami T."/>
            <person name="Toyoda A."/>
            <person name="Takaki Y."/>
            <person name="Nishi S."/>
            <person name="Hori S."/>
            <person name="Arai W."/>
            <person name="Tsubouchi T."/>
            <person name="Morono Y."/>
            <person name="Uchiyama I."/>
            <person name="Ito T."/>
            <person name="Fujiyama A."/>
            <person name="Inagaki F."/>
            <person name="Takami H."/>
        </authorList>
    </citation>
    <scope>NUCLEOTIDE SEQUENCE</scope>
    <source>
        <strain evidence="6">Expedition CK06-06</strain>
    </source>
</reference>
<keyword evidence="2" id="KW-0479">Metal-binding</keyword>
<evidence type="ECO:0000256" key="1">
    <source>
        <dbReference type="ARBA" id="ARBA00022485"/>
    </source>
</evidence>
<gene>
    <name evidence="6" type="ORF">S03H2_34995</name>
</gene>
<comment type="caution">
    <text evidence="6">The sequence shown here is derived from an EMBL/GenBank/DDBJ whole genome shotgun (WGS) entry which is preliminary data.</text>
</comment>
<dbReference type="CDD" id="cd10552">
    <property type="entry name" value="TH_beta_N"/>
    <property type="match status" value="1"/>
</dbReference>
<dbReference type="EMBL" id="BARU01021377">
    <property type="protein sequence ID" value="GAH59864.1"/>
    <property type="molecule type" value="Genomic_DNA"/>
</dbReference>
<dbReference type="InterPro" id="IPR050954">
    <property type="entry name" value="ET_IronSulfur_Cluster-Binding"/>
</dbReference>
<dbReference type="Gene3D" id="3.30.70.20">
    <property type="match status" value="2"/>
</dbReference>
<dbReference type="Pfam" id="PF13620">
    <property type="entry name" value="CarboxypepD_reg"/>
    <property type="match status" value="1"/>
</dbReference>
<protein>
    <recommendedName>
        <fullName evidence="5">4Fe-4S ferredoxin-type domain-containing protein</fullName>
    </recommendedName>
</protein>
<feature type="domain" description="4Fe-4S ferredoxin-type" evidence="5">
    <location>
        <begin position="91"/>
        <end position="120"/>
    </location>
</feature>
<sequence>MKAFVIDVSRCNGCYNCQIACKDEHVGNDWSPYAKPQPDTGQFWLKINELVRGTVPKVKVAYVPVLCMHCDDAPCIAACPIEGAIYKRDDGLVIIDSDKCTGCKNCVDSYPYGVIYFNEDLNIAQKCTGCAHLLDGGWKEPRCVDACPTEAIKFGEEPELSHLISQAEVWHSEFGVKPRVYYLNLPKRFVAGTVYDPSQKEVVIEATCTLMDSDSRARFTATTDGFGDFWFEGLKVGTFSLKIAKNGKTKTID</sequence>
<proteinExistence type="predicted"/>
<dbReference type="SUPFAM" id="SSF54862">
    <property type="entry name" value="4Fe-4S ferredoxins"/>
    <property type="match status" value="1"/>
</dbReference>
<feature type="domain" description="4Fe-4S ferredoxin-type" evidence="5">
    <location>
        <begin position="2"/>
        <end position="31"/>
    </location>
</feature>
<keyword evidence="4" id="KW-0411">Iron-sulfur</keyword>
<feature type="non-terminal residue" evidence="6">
    <location>
        <position position="253"/>
    </location>
</feature>
<dbReference type="GO" id="GO:0051539">
    <property type="term" value="F:4 iron, 4 sulfur cluster binding"/>
    <property type="evidence" value="ECO:0007669"/>
    <property type="project" value="UniProtKB-KW"/>
</dbReference>
<evidence type="ECO:0000313" key="6">
    <source>
        <dbReference type="EMBL" id="GAH59864.1"/>
    </source>
</evidence>
<dbReference type="PANTHER" id="PTHR43177:SF3">
    <property type="entry name" value="PROTEIN NRFC HOMOLOG"/>
    <property type="match status" value="1"/>
</dbReference>
<dbReference type="PANTHER" id="PTHR43177">
    <property type="entry name" value="PROTEIN NRFC"/>
    <property type="match status" value="1"/>
</dbReference>
<evidence type="ECO:0000259" key="5">
    <source>
        <dbReference type="PROSITE" id="PS51379"/>
    </source>
</evidence>
<dbReference type="Pfam" id="PF13247">
    <property type="entry name" value="Fer4_11"/>
    <property type="match status" value="1"/>
</dbReference>
<dbReference type="SUPFAM" id="SSF49478">
    <property type="entry name" value="Cna protein B-type domain"/>
    <property type="match status" value="1"/>
</dbReference>
<evidence type="ECO:0000256" key="4">
    <source>
        <dbReference type="ARBA" id="ARBA00023014"/>
    </source>
</evidence>
<accession>X1I1A5</accession>
<dbReference type="PROSITE" id="PS51379">
    <property type="entry name" value="4FE4S_FER_2"/>
    <property type="match status" value="3"/>
</dbReference>
<feature type="domain" description="4Fe-4S ferredoxin-type" evidence="5">
    <location>
        <begin position="58"/>
        <end position="90"/>
    </location>
</feature>
<organism evidence="6">
    <name type="scientific">marine sediment metagenome</name>
    <dbReference type="NCBI Taxonomy" id="412755"/>
    <lineage>
        <taxon>unclassified sequences</taxon>
        <taxon>metagenomes</taxon>
        <taxon>ecological metagenomes</taxon>
    </lineage>
</organism>
<dbReference type="InterPro" id="IPR017896">
    <property type="entry name" value="4Fe4S_Fe-S-bd"/>
</dbReference>